<dbReference type="InterPro" id="IPR036425">
    <property type="entry name" value="MoaB/Mog-like_dom_sf"/>
</dbReference>
<keyword evidence="5" id="KW-1185">Reference proteome</keyword>
<dbReference type="PIRSF" id="PIRSF006728">
    <property type="entry name" value="CinA"/>
    <property type="match status" value="1"/>
</dbReference>
<dbReference type="InterPro" id="IPR008135">
    <property type="entry name" value="Competence-induced_CinA"/>
</dbReference>
<dbReference type="SUPFAM" id="SSF142433">
    <property type="entry name" value="CinA-like"/>
    <property type="match status" value="1"/>
</dbReference>
<comment type="similarity">
    <text evidence="1">Belongs to the CinA family.</text>
</comment>
<name>A0A3D8TVD9_9LIST</name>
<dbReference type="PANTHER" id="PTHR13939">
    <property type="entry name" value="NICOTINAMIDE-NUCLEOTIDE AMIDOHYDROLASE PNCC"/>
    <property type="match status" value="1"/>
</dbReference>
<dbReference type="NCBIfam" id="NF001813">
    <property type="entry name" value="PRK00549.1"/>
    <property type="match status" value="1"/>
</dbReference>
<dbReference type="Pfam" id="PF18146">
    <property type="entry name" value="CinA_KH"/>
    <property type="match status" value="1"/>
</dbReference>
<dbReference type="SUPFAM" id="SSF53218">
    <property type="entry name" value="Molybdenum cofactor biosynthesis proteins"/>
    <property type="match status" value="1"/>
</dbReference>
<evidence type="ECO:0000313" key="5">
    <source>
        <dbReference type="Proteomes" id="UP000257055"/>
    </source>
</evidence>
<dbReference type="InterPro" id="IPR001453">
    <property type="entry name" value="MoaB/Mog_dom"/>
</dbReference>
<evidence type="ECO:0000259" key="3">
    <source>
        <dbReference type="SMART" id="SM00852"/>
    </source>
</evidence>
<dbReference type="Gene3D" id="3.90.950.20">
    <property type="entry name" value="CinA-like"/>
    <property type="match status" value="1"/>
</dbReference>
<accession>A0A3D8TVD9</accession>
<dbReference type="NCBIfam" id="TIGR00200">
    <property type="entry name" value="cinA_nterm"/>
    <property type="match status" value="1"/>
</dbReference>
<dbReference type="HAMAP" id="MF_00226_B">
    <property type="entry name" value="CinA_B"/>
    <property type="match status" value="1"/>
</dbReference>
<feature type="coiled-coil region" evidence="2">
    <location>
        <begin position="224"/>
        <end position="251"/>
    </location>
</feature>
<gene>
    <name evidence="1" type="primary">cinA</name>
    <name evidence="4" type="ORF">UR08_05010</name>
</gene>
<dbReference type="SMART" id="SM00852">
    <property type="entry name" value="MoCF_biosynth"/>
    <property type="match status" value="1"/>
</dbReference>
<comment type="caution">
    <text evidence="4">The sequence shown here is derived from an EMBL/GenBank/DDBJ whole genome shotgun (WGS) entry which is preliminary data.</text>
</comment>
<dbReference type="AlphaFoldDB" id="A0A3D8TVD9"/>
<dbReference type="CDD" id="cd00885">
    <property type="entry name" value="cinA"/>
    <property type="match status" value="1"/>
</dbReference>
<dbReference type="Pfam" id="PF00994">
    <property type="entry name" value="MoCF_biosynth"/>
    <property type="match status" value="1"/>
</dbReference>
<dbReference type="Pfam" id="PF02464">
    <property type="entry name" value="CinA"/>
    <property type="match status" value="1"/>
</dbReference>
<reference evidence="5" key="1">
    <citation type="submission" date="2015-04" db="EMBL/GenBank/DDBJ databases">
        <authorList>
            <person name="Schardt J."/>
            <person name="Mueller-Herbst S."/>
            <person name="Scherer S."/>
            <person name="Huptas C."/>
        </authorList>
    </citation>
    <scope>NUCLEOTIDE SEQUENCE [LARGE SCALE GENOMIC DNA]</scope>
    <source>
        <strain evidence="5">Kiel-L1</strain>
    </source>
</reference>
<keyword evidence="2" id="KW-0175">Coiled coil</keyword>
<proteinExistence type="inferred from homology"/>
<dbReference type="InterPro" id="IPR050101">
    <property type="entry name" value="CinA"/>
</dbReference>
<dbReference type="RefSeq" id="WP_115752727.1">
    <property type="nucleotide sequence ID" value="NZ_LARY01000001.1"/>
</dbReference>
<dbReference type="InterPro" id="IPR041424">
    <property type="entry name" value="CinA_KH"/>
</dbReference>
<organism evidence="4 5">
    <name type="scientific">Listeria kieliensis</name>
    <dbReference type="NCBI Taxonomy" id="1621700"/>
    <lineage>
        <taxon>Bacteria</taxon>
        <taxon>Bacillati</taxon>
        <taxon>Bacillota</taxon>
        <taxon>Bacilli</taxon>
        <taxon>Bacillales</taxon>
        <taxon>Listeriaceae</taxon>
        <taxon>Listeria</taxon>
    </lineage>
</organism>
<protein>
    <recommendedName>
        <fullName evidence="1">Putative competence-damage inducible protein</fullName>
    </recommendedName>
</protein>
<dbReference type="PANTHER" id="PTHR13939:SF0">
    <property type="entry name" value="NMN AMIDOHYDROLASE-LIKE PROTEIN YFAY"/>
    <property type="match status" value="1"/>
</dbReference>
<dbReference type="NCBIfam" id="TIGR00199">
    <property type="entry name" value="PncC_domain"/>
    <property type="match status" value="1"/>
</dbReference>
<dbReference type="InterPro" id="IPR036653">
    <property type="entry name" value="CinA-like_C"/>
</dbReference>
<feature type="domain" description="MoaB/Mog" evidence="3">
    <location>
        <begin position="5"/>
        <end position="171"/>
    </location>
</feature>
<dbReference type="EMBL" id="LARY01000001">
    <property type="protein sequence ID" value="RDX03056.1"/>
    <property type="molecule type" value="Genomic_DNA"/>
</dbReference>
<dbReference type="Proteomes" id="UP000257055">
    <property type="component" value="Unassembled WGS sequence"/>
</dbReference>
<evidence type="ECO:0000256" key="2">
    <source>
        <dbReference type="SAM" id="Coils"/>
    </source>
</evidence>
<dbReference type="NCBIfam" id="TIGR00177">
    <property type="entry name" value="molyb_syn"/>
    <property type="match status" value="1"/>
</dbReference>
<dbReference type="InterPro" id="IPR008136">
    <property type="entry name" value="CinA_C"/>
</dbReference>
<evidence type="ECO:0000313" key="4">
    <source>
        <dbReference type="EMBL" id="RDX03056.1"/>
    </source>
</evidence>
<sequence>MKKAEIIAVGTEILMGQITNSNATFLSRELAELGIYVYFHTVVGDNPKRLEEVIRIAESRSDLLIFTGGLGPTDDDLTKQILAHYLKKELVTDQGHLDKITDYFAVSGRKMTDNNKLQALVIKDSTVLKNDFGFAAGMMFTENGKNYILLPGPPSEMKPMFKTYTKPLLAASMNGDSIHLESRILHFFGIGESKLAYDLSDLIEKQSNPTIATYASDNEVEIRLTASAKTKSEAERLLDEVEKEIKLRDGEFIYGYGDESLADVVVKKLLTNKLTIAAAESLTAGAFQAELGAHAGVSEVFKGGMVTYQTSIKQAILGVSREVIERDGVVSAACAKEMAEKIREKCESQIGISFTGVAGPDSLEGHAAGTVYIGLSVEGFPTETYLFRFGRDRNHNRARSVKQGFQLINQFIDEKWQNT</sequence>
<dbReference type="Gene3D" id="3.40.980.10">
    <property type="entry name" value="MoaB/Mog-like domain"/>
    <property type="match status" value="1"/>
</dbReference>
<evidence type="ECO:0000256" key="1">
    <source>
        <dbReference type="HAMAP-Rule" id="MF_00226"/>
    </source>
</evidence>